<evidence type="ECO:0008006" key="5">
    <source>
        <dbReference type="Google" id="ProtNLM"/>
    </source>
</evidence>
<keyword evidence="4" id="KW-1185">Reference proteome</keyword>
<evidence type="ECO:0000313" key="3">
    <source>
        <dbReference type="EMBL" id="KAF7297528.1"/>
    </source>
</evidence>
<dbReference type="InterPro" id="IPR010998">
    <property type="entry name" value="Integrase_recombinase_N"/>
</dbReference>
<gene>
    <name evidence="3" type="ORF">MIND_00987000</name>
</gene>
<dbReference type="GO" id="GO:0003677">
    <property type="term" value="F:DNA binding"/>
    <property type="evidence" value="ECO:0007669"/>
    <property type="project" value="UniProtKB-KW"/>
</dbReference>
<reference evidence="3" key="1">
    <citation type="submission" date="2020-05" db="EMBL/GenBank/DDBJ databases">
        <title>Mycena genomes resolve the evolution of fungal bioluminescence.</title>
        <authorList>
            <person name="Tsai I.J."/>
        </authorList>
    </citation>
    <scope>NUCLEOTIDE SEQUENCE</scope>
    <source>
        <strain evidence="3">171206Taipei</strain>
    </source>
</reference>
<dbReference type="PANTHER" id="PTHR34605:SF4">
    <property type="entry name" value="DNA ADENINE METHYLTRANSFERASE"/>
    <property type="match status" value="1"/>
</dbReference>
<dbReference type="GeneID" id="59348991"/>
<dbReference type="Gene3D" id="1.10.150.130">
    <property type="match status" value="1"/>
</dbReference>
<dbReference type="RefSeq" id="XP_037217887.1">
    <property type="nucleotide sequence ID" value="XM_037366475.1"/>
</dbReference>
<protein>
    <recommendedName>
        <fullName evidence="5">DNA breaking-rejoining enzyme</fullName>
    </recommendedName>
</protein>
<keyword evidence="1" id="KW-0238">DNA-binding</keyword>
<name>A0A8H6W0X4_9AGAR</name>
<dbReference type="Proteomes" id="UP000636479">
    <property type="component" value="Unassembled WGS sequence"/>
</dbReference>
<evidence type="ECO:0000256" key="1">
    <source>
        <dbReference type="ARBA" id="ARBA00023125"/>
    </source>
</evidence>
<dbReference type="PANTHER" id="PTHR34605">
    <property type="entry name" value="PHAGE_INTEGRASE DOMAIN-CONTAINING PROTEIN"/>
    <property type="match status" value="1"/>
</dbReference>
<dbReference type="EMBL" id="JACAZF010000008">
    <property type="protein sequence ID" value="KAF7297528.1"/>
    <property type="molecule type" value="Genomic_DNA"/>
</dbReference>
<proteinExistence type="predicted"/>
<feature type="region of interest" description="Disordered" evidence="2">
    <location>
        <begin position="30"/>
        <end position="91"/>
    </location>
</feature>
<dbReference type="SUPFAM" id="SSF47823">
    <property type="entry name" value="lambda integrase-like, N-terminal domain"/>
    <property type="match status" value="1"/>
</dbReference>
<comment type="caution">
    <text evidence="3">The sequence shown here is derived from an EMBL/GenBank/DDBJ whole genome shotgun (WGS) entry which is preliminary data.</text>
</comment>
<feature type="compositionally biased region" description="Low complexity" evidence="2">
    <location>
        <begin position="64"/>
        <end position="84"/>
    </location>
</feature>
<dbReference type="OrthoDB" id="3266428at2759"/>
<sequence length="417" mass="45937">MPASYSNLISKSSQVPTYALHSILSKNQETGQLPAAPVQTDKPRTGLVSQNSRALASLRVRMTSQPSSEPSAPPAQSLPAGPSPHDTSTPEIGALHLLPASHPNDNHAATRNVRLAAIAHSFGTSKPCRAKLGNNIRPSPYRPPVPATHRFLAWCTPFSTSQQSYRAHILLEDQALALAEINNGVTENTLSTYAAGPLQFTQWCDDRNIPEEFRMPADPFLLACFISSAAGKTSGSCAKNWLNRLAYWHHINLAPWHGDVECVSKVVRSVAKKGTEFKRPPRGPVPLEHLCALRQRLVISRPRDVAFWALALCCFWGCHRLGELTLETKKSFKAIHDVSRSTTISRSQQAGRDVVSLHLPWTKTTGTRDLCPVKALDNHLHINHSPDHNTPFFAYCDGNCWSPTIKTDFLVFISSIF</sequence>
<dbReference type="InterPro" id="IPR052925">
    <property type="entry name" value="Phage_Integrase-like_Recomb"/>
</dbReference>
<evidence type="ECO:0000256" key="2">
    <source>
        <dbReference type="SAM" id="MobiDB-lite"/>
    </source>
</evidence>
<dbReference type="AlphaFoldDB" id="A0A8H6W0X4"/>
<organism evidence="3 4">
    <name type="scientific">Mycena indigotica</name>
    <dbReference type="NCBI Taxonomy" id="2126181"/>
    <lineage>
        <taxon>Eukaryota</taxon>
        <taxon>Fungi</taxon>
        <taxon>Dikarya</taxon>
        <taxon>Basidiomycota</taxon>
        <taxon>Agaricomycotina</taxon>
        <taxon>Agaricomycetes</taxon>
        <taxon>Agaricomycetidae</taxon>
        <taxon>Agaricales</taxon>
        <taxon>Marasmiineae</taxon>
        <taxon>Mycenaceae</taxon>
        <taxon>Mycena</taxon>
    </lineage>
</organism>
<accession>A0A8H6W0X4</accession>
<evidence type="ECO:0000313" key="4">
    <source>
        <dbReference type="Proteomes" id="UP000636479"/>
    </source>
</evidence>